<evidence type="ECO:0000313" key="3">
    <source>
        <dbReference type="EMBL" id="KAA6377189.1"/>
    </source>
</evidence>
<dbReference type="Proteomes" id="UP000324800">
    <property type="component" value="Unassembled WGS sequence"/>
</dbReference>
<feature type="compositionally biased region" description="Polar residues" evidence="1">
    <location>
        <begin position="116"/>
        <end position="125"/>
    </location>
</feature>
<feature type="non-terminal residue" evidence="3">
    <location>
        <position position="1"/>
    </location>
</feature>
<dbReference type="PANTHER" id="PTHR33050:SF7">
    <property type="entry name" value="RIBONUCLEASE H"/>
    <property type="match status" value="1"/>
</dbReference>
<feature type="compositionally biased region" description="Basic and acidic residues" evidence="1">
    <location>
        <begin position="136"/>
        <end position="150"/>
    </location>
</feature>
<dbReference type="Gene3D" id="3.10.10.10">
    <property type="entry name" value="HIV Type 1 Reverse Transcriptase, subunit A, domain 1"/>
    <property type="match status" value="1"/>
</dbReference>
<dbReference type="InterPro" id="IPR043502">
    <property type="entry name" value="DNA/RNA_pol_sf"/>
</dbReference>
<gene>
    <name evidence="3" type="ORF">EZS28_027284</name>
</gene>
<dbReference type="SUPFAM" id="SSF56672">
    <property type="entry name" value="DNA/RNA polymerases"/>
    <property type="match status" value="1"/>
</dbReference>
<dbReference type="EMBL" id="SNRW01009990">
    <property type="protein sequence ID" value="KAA6377189.1"/>
    <property type="molecule type" value="Genomic_DNA"/>
</dbReference>
<dbReference type="InterPro" id="IPR043128">
    <property type="entry name" value="Rev_trsase/Diguanyl_cyclase"/>
</dbReference>
<dbReference type="AlphaFoldDB" id="A0A5J4V384"/>
<dbReference type="InterPro" id="IPR052055">
    <property type="entry name" value="Hepadnavirus_pol/RT"/>
</dbReference>
<feature type="compositionally biased region" description="Basic and acidic residues" evidence="1">
    <location>
        <begin position="103"/>
        <end position="112"/>
    </location>
</feature>
<proteinExistence type="predicted"/>
<feature type="domain" description="Reverse transcriptase" evidence="2">
    <location>
        <begin position="440"/>
        <end position="599"/>
    </location>
</feature>
<feature type="region of interest" description="Disordered" evidence="1">
    <location>
        <begin position="91"/>
        <end position="168"/>
    </location>
</feature>
<organism evidence="3 4">
    <name type="scientific">Streblomastix strix</name>
    <dbReference type="NCBI Taxonomy" id="222440"/>
    <lineage>
        <taxon>Eukaryota</taxon>
        <taxon>Metamonada</taxon>
        <taxon>Preaxostyla</taxon>
        <taxon>Oxymonadida</taxon>
        <taxon>Streblomastigidae</taxon>
        <taxon>Streblomastix</taxon>
    </lineage>
</organism>
<accession>A0A5J4V384</accession>
<dbReference type="Pfam" id="PF00078">
    <property type="entry name" value="RVT_1"/>
    <property type="match status" value="1"/>
</dbReference>
<evidence type="ECO:0000256" key="1">
    <source>
        <dbReference type="SAM" id="MobiDB-lite"/>
    </source>
</evidence>
<name>A0A5J4V384_9EUKA</name>
<sequence>IACFYGLAYITRRIRYYSSTMTVRLQNRNNQLDDNSNDEDGNDQKPGFRAKATFPFYQFTTAIDTASDNDPDCIDSQALLSVKDDYSSEIHASGDEEVFNEEQSSHLRRHDELENDSNIDSITPNENDEIPGTKRGRLDETDSETERETSDSDFIASQDPETKPMIQKQAPRTLMCEKQIRKAAVRLVEARIHQKAKNYDEIDSDLEDDNIRALGQKLRKDLTPFVITDPPEIVGGERNPQIGNIVRNLVAAQRTNFVAIWSQFLIGKEETTERIVDTLEQIGQATTDAQQIRKQNLSYRNSNFSYRPLPASAAISPRDKKLMKEDRSINQHSRSRQRCCFRSISFSRGRNSNRRGRGRRFNNNYNSSKYRAHNQITEVPTSMEQLRSYICSESRNIIKLDFSNRSNISAKEMSLFRISMINSKNESIYMKAVKEELDLGIVREVKDREIMFYNKTFIIPRKDGRLRKIMDFRPINKNLKDVPFQNENFQNVCNLQLKGDWATIIDIHNSYNHVLVSDKLQKFLAFGSQGHTYTQVDMPFGLRTALYIFNQHLQPAITRLRTLGIRIIVYIEDILILNQNPESLVQQTVQVKELLEKLG</sequence>
<dbReference type="InterPro" id="IPR000477">
    <property type="entry name" value="RT_dom"/>
</dbReference>
<comment type="caution">
    <text evidence="3">The sequence shown here is derived from an EMBL/GenBank/DDBJ whole genome shotgun (WGS) entry which is preliminary data.</text>
</comment>
<dbReference type="PROSITE" id="PS50878">
    <property type="entry name" value="RT_POL"/>
    <property type="match status" value="1"/>
</dbReference>
<dbReference type="OrthoDB" id="43788at2759"/>
<protein>
    <submittedName>
        <fullName evidence="3">Putative Transposon Ty3-G Gag-Pol polyprotein</fullName>
    </submittedName>
</protein>
<feature type="region of interest" description="Disordered" evidence="1">
    <location>
        <begin position="28"/>
        <end position="49"/>
    </location>
</feature>
<evidence type="ECO:0000259" key="2">
    <source>
        <dbReference type="PROSITE" id="PS50878"/>
    </source>
</evidence>
<evidence type="ECO:0000313" key="4">
    <source>
        <dbReference type="Proteomes" id="UP000324800"/>
    </source>
</evidence>
<dbReference type="Gene3D" id="3.30.70.270">
    <property type="match status" value="1"/>
</dbReference>
<dbReference type="PANTHER" id="PTHR33050">
    <property type="entry name" value="REVERSE TRANSCRIPTASE DOMAIN-CONTAINING PROTEIN"/>
    <property type="match status" value="1"/>
</dbReference>
<reference evidence="3 4" key="1">
    <citation type="submission" date="2019-03" db="EMBL/GenBank/DDBJ databases">
        <title>Single cell metagenomics reveals metabolic interactions within the superorganism composed of flagellate Streblomastix strix and complex community of Bacteroidetes bacteria on its surface.</title>
        <authorList>
            <person name="Treitli S.C."/>
            <person name="Kolisko M."/>
            <person name="Husnik F."/>
            <person name="Keeling P."/>
            <person name="Hampl V."/>
        </authorList>
    </citation>
    <scope>NUCLEOTIDE SEQUENCE [LARGE SCALE GENOMIC DNA]</scope>
    <source>
        <strain evidence="3">ST1C</strain>
    </source>
</reference>